<keyword evidence="1" id="KW-0233">DNA recombination</keyword>
<dbReference type="EMBL" id="AP019798">
    <property type="protein sequence ID" value="BBL87375.1"/>
    <property type="molecule type" value="Genomic_DNA"/>
</dbReference>
<protein>
    <recommendedName>
        <fullName evidence="5">Integrase</fullName>
    </recommendedName>
</protein>
<dbReference type="EMBL" id="AP019798">
    <property type="protein sequence ID" value="BBL87911.1"/>
    <property type="molecule type" value="Genomic_DNA"/>
</dbReference>
<dbReference type="InterPro" id="IPR013762">
    <property type="entry name" value="Integrase-like_cat_sf"/>
</dbReference>
<reference evidence="3" key="2">
    <citation type="journal article" date="2020" name="Microbiol. Resour. Announc.">
        <title>Complete Genome Sequence of Vibrio rotiferianus Strain AM7.</title>
        <authorList>
            <person name="Miyazaki K."/>
            <person name="Wiseschart A."/>
            <person name="Pootanakit K."/>
            <person name="Kitahara K."/>
        </authorList>
    </citation>
    <scope>NUCLEOTIDE SEQUENCE</scope>
    <source>
        <strain evidence="3">AM7</strain>
    </source>
</reference>
<dbReference type="GO" id="GO:0006310">
    <property type="term" value="P:DNA recombination"/>
    <property type="evidence" value="ECO:0007669"/>
    <property type="project" value="UniProtKB-KW"/>
</dbReference>
<organism evidence="3 4">
    <name type="scientific">Vibrio rotiferianus</name>
    <dbReference type="NCBI Taxonomy" id="190895"/>
    <lineage>
        <taxon>Bacteria</taxon>
        <taxon>Pseudomonadati</taxon>
        <taxon>Pseudomonadota</taxon>
        <taxon>Gammaproteobacteria</taxon>
        <taxon>Vibrionales</taxon>
        <taxon>Vibrionaceae</taxon>
        <taxon>Vibrio</taxon>
    </lineage>
</organism>
<accession>A0A510I3A4</accession>
<reference evidence="4" key="1">
    <citation type="submission" date="2019-07" db="EMBL/GenBank/DDBJ databases">
        <title>Complete Genome Sequences of Vibrion rotiferianus strain AM7.</title>
        <authorList>
            <person name="Miyazaki K."/>
            <person name="Wiseschart A."/>
            <person name="Pootanakit K."/>
            <person name="Ishimori K."/>
            <person name="Kitahara K."/>
        </authorList>
    </citation>
    <scope>NUCLEOTIDE SEQUENCE [LARGE SCALE GENOMIC DNA]</scope>
    <source>
        <strain evidence="4">AM7</strain>
    </source>
</reference>
<evidence type="ECO:0000313" key="2">
    <source>
        <dbReference type="EMBL" id="BBL87375.1"/>
    </source>
</evidence>
<evidence type="ECO:0000313" key="3">
    <source>
        <dbReference type="EMBL" id="BBL87911.1"/>
    </source>
</evidence>
<gene>
    <name evidence="2" type="ORF">VroAM7_00280</name>
    <name evidence="3" type="ORF">VroAM7_05640</name>
</gene>
<evidence type="ECO:0000313" key="4">
    <source>
        <dbReference type="Proteomes" id="UP000315115"/>
    </source>
</evidence>
<evidence type="ECO:0008006" key="5">
    <source>
        <dbReference type="Google" id="ProtNLM"/>
    </source>
</evidence>
<dbReference type="GO" id="GO:0015074">
    <property type="term" value="P:DNA integration"/>
    <property type="evidence" value="ECO:0007669"/>
    <property type="project" value="InterPro"/>
</dbReference>
<dbReference type="GO" id="GO:0003677">
    <property type="term" value="F:DNA binding"/>
    <property type="evidence" value="ECO:0007669"/>
    <property type="project" value="InterPro"/>
</dbReference>
<dbReference type="RefSeq" id="WP_143691630.1">
    <property type="nucleotide sequence ID" value="NZ_AP019798.1"/>
</dbReference>
<dbReference type="InterPro" id="IPR011010">
    <property type="entry name" value="DNA_brk_join_enz"/>
</dbReference>
<sequence length="670" mass="76258">MKSELMRRFIPSENGDNDLKRPVFTAVPNENTIISYDESGTPLSYYTSGEWDFYAYTFKRGAREYGYRIIWDESLSPEWLQGLRRFAYELLWEYERTNSTAITTVINKVQIATRLAKTLSEHGITIPSQLDNTKREMVFYIIKKRNLSQRTCEDYLSVLNSLSRASVTNLTFTSIGKLAKKLSSKSKGKKQTLAIPESIACAIYGQAISEVERYHAERHRLAEFFSGYIKLLSQAYTYASVRDYLNSYGYVSITNFEPSKYRESKENTAKFGWDTVSGFYNDIQAACGAMISSTTGMRINEWYELTPDSYQTRTFNKTTVCYLVGSVSKLKKGIPKPHAWVCAPQTELAIDVLKAISEYQRESLMSQAQTDKDKHFAQSLFLKFDVNDNKRNKATSSSALTTALKKLPHRVTYISKETGESIVGAKMLPEHLEEYQKLNNQRSENVEIGKVWPLLSHQFRRTFAVFYVRNGFGNFMQIKQQFAHVKVAMSMWYGRNSELATSLDLRIDDDIQDAIEEMNIELMTEVLSDIYLTDKKLSGGAGKSIDAKKRAGVHVFGSREEIEIAVRNGSITLVDNGTSLCLNPSCGRLSCQIDPSTSTLQCKDDILFDQHIEQQAQLRQRLIRRLENLISGEINQPNMISKLTVGIKACEKLMENHDVTFSPYDFKGAA</sequence>
<dbReference type="Gene3D" id="1.10.443.10">
    <property type="entry name" value="Intergrase catalytic core"/>
    <property type="match status" value="1"/>
</dbReference>
<evidence type="ECO:0000256" key="1">
    <source>
        <dbReference type="ARBA" id="ARBA00023172"/>
    </source>
</evidence>
<dbReference type="Proteomes" id="UP000315115">
    <property type="component" value="Chromosome 1"/>
</dbReference>
<name>A0A510I3A4_9VIBR</name>
<dbReference type="SUPFAM" id="SSF56349">
    <property type="entry name" value="DNA breaking-rejoining enzymes"/>
    <property type="match status" value="1"/>
</dbReference>
<dbReference type="AlphaFoldDB" id="A0A510I3A4"/>
<proteinExistence type="predicted"/>